<dbReference type="NCBIfam" id="NF007980">
    <property type="entry name" value="PRK10707.1"/>
    <property type="match status" value="1"/>
</dbReference>
<sequence length="189" mass="21517">MDKQQFLQRFSFHHLGDIESGYHHAGNLKHASVLIPLVQTEQGIEVILTKRAQHLKHHPGQISFPGGKVEATDIDLTDTALREAEEEIGLNRKDVAIVGQLKDYHTITGFKITPIIGFIPGDYPFNIDPNEVEEVFSVPFPHFINEKNHLTYQLKRQGIEHNIYFMPYLNYNIWGATAAILKDLVGHLK</sequence>
<evidence type="ECO:0000256" key="2">
    <source>
        <dbReference type="ARBA" id="ARBA00001946"/>
    </source>
</evidence>
<accession>A0ABY9TQ70</accession>
<evidence type="ECO:0000256" key="3">
    <source>
        <dbReference type="ARBA" id="ARBA00022723"/>
    </source>
</evidence>
<evidence type="ECO:0000256" key="1">
    <source>
        <dbReference type="ARBA" id="ARBA00001936"/>
    </source>
</evidence>
<evidence type="ECO:0000313" key="9">
    <source>
        <dbReference type="Proteomes" id="UP001258994"/>
    </source>
</evidence>
<evidence type="ECO:0000256" key="4">
    <source>
        <dbReference type="ARBA" id="ARBA00022801"/>
    </source>
</evidence>
<dbReference type="Pfam" id="PF00293">
    <property type="entry name" value="NUDIX"/>
    <property type="match status" value="1"/>
</dbReference>
<reference evidence="9" key="1">
    <citation type="submission" date="2023-09" db="EMBL/GenBank/DDBJ databases">
        <authorList>
            <person name="Li S."/>
            <person name="Li X."/>
            <person name="Zhang C."/>
            <person name="Zhao Z."/>
        </authorList>
    </citation>
    <scope>NUCLEOTIDE SEQUENCE [LARGE SCALE GENOMIC DNA]</scope>
    <source>
        <strain evidence="9">SQ149</strain>
    </source>
</reference>
<dbReference type="SUPFAM" id="SSF55811">
    <property type="entry name" value="Nudix"/>
    <property type="match status" value="1"/>
</dbReference>
<keyword evidence="9" id="KW-1185">Reference proteome</keyword>
<dbReference type="Gene3D" id="3.90.79.10">
    <property type="entry name" value="Nucleoside Triphosphate Pyrophosphohydrolase"/>
    <property type="match status" value="1"/>
</dbReference>
<dbReference type="PROSITE" id="PS51462">
    <property type="entry name" value="NUDIX"/>
    <property type="match status" value="1"/>
</dbReference>
<protein>
    <submittedName>
        <fullName evidence="8">CoA pyrophosphatase</fullName>
    </submittedName>
</protein>
<keyword evidence="3" id="KW-0479">Metal-binding</keyword>
<proteinExistence type="predicted"/>
<evidence type="ECO:0000313" key="8">
    <source>
        <dbReference type="EMBL" id="WNC70979.1"/>
    </source>
</evidence>
<evidence type="ECO:0000256" key="6">
    <source>
        <dbReference type="ARBA" id="ARBA00023211"/>
    </source>
</evidence>
<keyword evidence="4" id="KW-0378">Hydrolase</keyword>
<organism evidence="8 9">
    <name type="scientific">Thalassotalea psychrophila</name>
    <dbReference type="NCBI Taxonomy" id="3065647"/>
    <lineage>
        <taxon>Bacteria</taxon>
        <taxon>Pseudomonadati</taxon>
        <taxon>Pseudomonadota</taxon>
        <taxon>Gammaproteobacteria</taxon>
        <taxon>Alteromonadales</taxon>
        <taxon>Colwelliaceae</taxon>
        <taxon>Thalassotalea</taxon>
    </lineage>
</organism>
<dbReference type="CDD" id="cd03426">
    <property type="entry name" value="NUDIX_CoAse_Nudt7"/>
    <property type="match status" value="1"/>
</dbReference>
<comment type="cofactor">
    <cofactor evidence="1">
        <name>Mn(2+)</name>
        <dbReference type="ChEBI" id="CHEBI:29035"/>
    </cofactor>
</comment>
<dbReference type="InterPro" id="IPR045121">
    <property type="entry name" value="CoAse"/>
</dbReference>
<dbReference type="RefSeq" id="WP_348390114.1">
    <property type="nucleotide sequence ID" value="NZ_CP134145.1"/>
</dbReference>
<dbReference type="PANTHER" id="PTHR12992:SF11">
    <property type="entry name" value="MITOCHONDRIAL COENZYME A DIPHOSPHATASE NUDT8"/>
    <property type="match status" value="1"/>
</dbReference>
<keyword evidence="5" id="KW-0460">Magnesium</keyword>
<gene>
    <name evidence="8" type="ORF">RGQ13_12675</name>
</gene>
<dbReference type="Proteomes" id="UP001258994">
    <property type="component" value="Chromosome"/>
</dbReference>
<dbReference type="InterPro" id="IPR000086">
    <property type="entry name" value="NUDIX_hydrolase_dom"/>
</dbReference>
<comment type="cofactor">
    <cofactor evidence="2">
        <name>Mg(2+)</name>
        <dbReference type="ChEBI" id="CHEBI:18420"/>
    </cofactor>
</comment>
<keyword evidence="6" id="KW-0464">Manganese</keyword>
<evidence type="ECO:0000256" key="5">
    <source>
        <dbReference type="ARBA" id="ARBA00022842"/>
    </source>
</evidence>
<evidence type="ECO:0000259" key="7">
    <source>
        <dbReference type="PROSITE" id="PS51462"/>
    </source>
</evidence>
<feature type="domain" description="Nudix hydrolase" evidence="7">
    <location>
        <begin position="28"/>
        <end position="160"/>
    </location>
</feature>
<dbReference type="InterPro" id="IPR015797">
    <property type="entry name" value="NUDIX_hydrolase-like_dom_sf"/>
</dbReference>
<dbReference type="PANTHER" id="PTHR12992">
    <property type="entry name" value="NUDIX HYDROLASE"/>
    <property type="match status" value="1"/>
</dbReference>
<dbReference type="EMBL" id="CP134145">
    <property type="protein sequence ID" value="WNC70979.1"/>
    <property type="molecule type" value="Genomic_DNA"/>
</dbReference>
<name>A0ABY9TQ70_9GAMM</name>